<organism evidence="2 3">
    <name type="scientific">Phenylobacterium montanum</name>
    <dbReference type="NCBI Taxonomy" id="2823693"/>
    <lineage>
        <taxon>Bacteria</taxon>
        <taxon>Pseudomonadati</taxon>
        <taxon>Pseudomonadota</taxon>
        <taxon>Alphaproteobacteria</taxon>
        <taxon>Caulobacterales</taxon>
        <taxon>Caulobacteraceae</taxon>
        <taxon>Phenylobacterium</taxon>
    </lineage>
</organism>
<protein>
    <recommendedName>
        <fullName evidence="4">DUF1330 domain-containing protein</fullName>
    </recommendedName>
</protein>
<dbReference type="PANTHER" id="PTHR40257:SF1">
    <property type="entry name" value="DUF1330 DOMAIN-CONTAINING PROTEIN"/>
    <property type="match status" value="1"/>
</dbReference>
<keyword evidence="1" id="KW-1133">Transmembrane helix</keyword>
<evidence type="ECO:0000313" key="3">
    <source>
        <dbReference type="Proteomes" id="UP000676409"/>
    </source>
</evidence>
<evidence type="ECO:0000256" key="1">
    <source>
        <dbReference type="SAM" id="Phobius"/>
    </source>
</evidence>
<feature type="transmembrane region" description="Helical" evidence="1">
    <location>
        <begin position="194"/>
        <end position="212"/>
    </location>
</feature>
<dbReference type="RefSeq" id="WP_211939739.1">
    <property type="nucleotide sequence ID" value="NZ_CP073078.1"/>
</dbReference>
<dbReference type="KEGG" id="caul:KCG34_07390"/>
<dbReference type="AlphaFoldDB" id="A0A975IW44"/>
<dbReference type="Gene3D" id="3.30.70.100">
    <property type="match status" value="1"/>
</dbReference>
<dbReference type="PANTHER" id="PTHR40257">
    <property type="match status" value="1"/>
</dbReference>
<keyword evidence="3" id="KW-1185">Reference proteome</keyword>
<keyword evidence="1" id="KW-0812">Transmembrane</keyword>
<dbReference type="EMBL" id="CP073078">
    <property type="protein sequence ID" value="QUD89687.1"/>
    <property type="molecule type" value="Genomic_DNA"/>
</dbReference>
<sequence>MPKLTLLRGLAVAFVLITAAMFAWQNPGVLGSRLTPAEVDRYLAQADHNLAIPPAEKAEMLTRLRAWAFADDGKPVYMLNLMRFYPQVRAFPGGPPASMTPAQANAYYESKAVPMLLPMGGSAPFMGRPQGQNVLPYDARGDHWSRMLLIRYPNRRAFLQLITDPRYPAIMPYKLASLEIVLAPFTAEMMMPDYTQATAALLLIIFLGVGWWRAERRKPD</sequence>
<dbReference type="SUPFAM" id="SSF54909">
    <property type="entry name" value="Dimeric alpha+beta barrel"/>
    <property type="match status" value="1"/>
</dbReference>
<evidence type="ECO:0008006" key="4">
    <source>
        <dbReference type="Google" id="ProtNLM"/>
    </source>
</evidence>
<reference evidence="2" key="1">
    <citation type="submission" date="2021-04" db="EMBL/GenBank/DDBJ databases">
        <title>The complete genome sequence of Caulobacter sp. S6.</title>
        <authorList>
            <person name="Tang Y."/>
            <person name="Ouyang W."/>
            <person name="Liu Q."/>
            <person name="Huang B."/>
            <person name="Guo Z."/>
            <person name="Lei P."/>
        </authorList>
    </citation>
    <scope>NUCLEOTIDE SEQUENCE</scope>
    <source>
        <strain evidence="2">S6</strain>
    </source>
</reference>
<proteinExistence type="predicted"/>
<gene>
    <name evidence="2" type="ORF">KCG34_07390</name>
</gene>
<dbReference type="Proteomes" id="UP000676409">
    <property type="component" value="Chromosome"/>
</dbReference>
<accession>A0A975IW44</accession>
<name>A0A975IW44_9CAUL</name>
<dbReference type="InterPro" id="IPR011008">
    <property type="entry name" value="Dimeric_a/b-barrel"/>
</dbReference>
<keyword evidence="1" id="KW-0472">Membrane</keyword>
<evidence type="ECO:0000313" key="2">
    <source>
        <dbReference type="EMBL" id="QUD89687.1"/>
    </source>
</evidence>